<dbReference type="PROSITE" id="PS50294">
    <property type="entry name" value="WD_REPEATS_REGION"/>
    <property type="match status" value="3"/>
</dbReference>
<gene>
    <name evidence="6" type="ORF">COCSUDRAFT_16904</name>
</gene>
<evidence type="ECO:0000256" key="1">
    <source>
        <dbReference type="ARBA" id="ARBA00022574"/>
    </source>
</evidence>
<accession>I0YU81</accession>
<evidence type="ECO:0000259" key="5">
    <source>
        <dbReference type="Pfam" id="PF25171"/>
    </source>
</evidence>
<dbReference type="SMART" id="SM00320">
    <property type="entry name" value="WD40"/>
    <property type="match status" value="8"/>
</dbReference>
<dbReference type="OrthoDB" id="10250769at2759"/>
<dbReference type="InterPro" id="IPR059157">
    <property type="entry name" value="WDR36-Utp21_N"/>
</dbReference>
<dbReference type="eggNOG" id="KOG1539">
    <property type="taxonomic scope" value="Eukaryota"/>
</dbReference>
<organism evidence="6 7">
    <name type="scientific">Coccomyxa subellipsoidea (strain C-169)</name>
    <name type="common">Green microalga</name>
    <dbReference type="NCBI Taxonomy" id="574566"/>
    <lineage>
        <taxon>Eukaryota</taxon>
        <taxon>Viridiplantae</taxon>
        <taxon>Chlorophyta</taxon>
        <taxon>core chlorophytes</taxon>
        <taxon>Trebouxiophyceae</taxon>
        <taxon>Trebouxiophyceae incertae sedis</taxon>
        <taxon>Coccomyxaceae</taxon>
        <taxon>Coccomyxa</taxon>
        <taxon>Coccomyxa subellipsoidea</taxon>
    </lineage>
</organism>
<reference evidence="6 7" key="1">
    <citation type="journal article" date="2012" name="Genome Biol.">
        <title>The genome of the polar eukaryotic microalga coccomyxa subellipsoidea reveals traits of cold adaptation.</title>
        <authorList>
            <person name="Blanc G."/>
            <person name="Agarkova I."/>
            <person name="Grimwood J."/>
            <person name="Kuo A."/>
            <person name="Brueggeman A."/>
            <person name="Dunigan D."/>
            <person name="Gurnon J."/>
            <person name="Ladunga I."/>
            <person name="Lindquist E."/>
            <person name="Lucas S."/>
            <person name="Pangilinan J."/>
            <person name="Proschold T."/>
            <person name="Salamov A."/>
            <person name="Schmutz J."/>
            <person name="Weeks D."/>
            <person name="Yamada T."/>
            <person name="Claverie J.M."/>
            <person name="Grigoriev I."/>
            <person name="Van Etten J."/>
            <person name="Lomsadze A."/>
            <person name="Borodovsky M."/>
        </authorList>
    </citation>
    <scope>NUCLEOTIDE SEQUENCE [LARGE SCALE GENOMIC DNA]</scope>
    <source>
        <strain evidence="6 7">C-169</strain>
    </source>
</reference>
<evidence type="ECO:0000259" key="4">
    <source>
        <dbReference type="Pfam" id="PF04192"/>
    </source>
</evidence>
<dbReference type="InterPro" id="IPR001680">
    <property type="entry name" value="WD40_rpt"/>
</dbReference>
<dbReference type="InterPro" id="IPR007319">
    <property type="entry name" value="WDR36/Utp21_C"/>
</dbReference>
<dbReference type="RefSeq" id="XP_005646494.1">
    <property type="nucleotide sequence ID" value="XM_005646437.1"/>
</dbReference>
<evidence type="ECO:0000256" key="3">
    <source>
        <dbReference type="PROSITE-ProRule" id="PRU00221"/>
    </source>
</evidence>
<feature type="domain" description="WDR36/Utp21 N-terminal" evidence="5">
    <location>
        <begin position="32"/>
        <end position="297"/>
    </location>
</feature>
<dbReference type="Proteomes" id="UP000007264">
    <property type="component" value="Unassembled WGS sequence"/>
</dbReference>
<dbReference type="GO" id="GO:0034388">
    <property type="term" value="C:Pwp2p-containing subcomplex of 90S preribosome"/>
    <property type="evidence" value="ECO:0007669"/>
    <property type="project" value="TreeGrafter"/>
</dbReference>
<feature type="repeat" description="WD" evidence="3">
    <location>
        <begin position="482"/>
        <end position="513"/>
    </location>
</feature>
<dbReference type="GO" id="GO:0006364">
    <property type="term" value="P:rRNA processing"/>
    <property type="evidence" value="ECO:0007669"/>
    <property type="project" value="InterPro"/>
</dbReference>
<dbReference type="GeneID" id="17039935"/>
<dbReference type="Pfam" id="PF04192">
    <property type="entry name" value="Utp21"/>
    <property type="match status" value="1"/>
</dbReference>
<dbReference type="EMBL" id="AGSI01000011">
    <property type="protein sequence ID" value="EIE21950.1"/>
    <property type="molecule type" value="Genomic_DNA"/>
</dbReference>
<feature type="domain" description="WDR36/Utp21 C-terminal" evidence="4">
    <location>
        <begin position="688"/>
        <end position="899"/>
    </location>
</feature>
<dbReference type="PROSITE" id="PS50082">
    <property type="entry name" value="WD_REPEATS_2"/>
    <property type="match status" value="3"/>
</dbReference>
<dbReference type="Pfam" id="PF25171">
    <property type="entry name" value="Beta-prop_WDR36-Utp21_1st"/>
    <property type="match status" value="1"/>
</dbReference>
<dbReference type="STRING" id="574566.I0YU81"/>
<evidence type="ECO:0000313" key="7">
    <source>
        <dbReference type="Proteomes" id="UP000007264"/>
    </source>
</evidence>
<sequence>MAVPLFQPFRALGYITDDIPFAVQRLGREAFVTVSAGKAWQVYNCSQLRLSLVGPQLPHTIQALASKGELVFAAVKGDIIACKRMHREGVYSGHTGTILQLLCMGDHLLSLGSDSKLLLWKIGDFDKPQVSMDLGDGFSPACMAHPDTYLNKVLVGGAKGRMQLWNFSKGVRLFEFTVADSDVKCIVSSPALDVVGVGLADGRALLHNIRFDEPVASFANASGTGTNDEAFLGAGVPLMAAGGGAGAITVWDLEKRRLHTIIRDAHDAPITTLHFFPGEPRLMSAGADNAIKQWVFDAIDGTARLLRFRSGHAAPPTCLKYYGEAGTRLLSAGQDRAFRMFSVIQDQQSSELSQGHIASRAKRLKVDQQELKLPRVTALDACQLRERDWCNVISAHEGDTAAYTWRLSHLSLGEHVLRPRRKRERGADAAPDAPVTAVAISCCGNFGLVGTAAGRVDRYNMQSGLHRGSYNRHAANIIAILFNAHEGAVVGVAADACNKLLVTGGLDGRLRIWAFKGRQMRDEIALGSPPTHLCHHANSALLSVACDDLVIRMYDVEAVRSVRQFKGHTDRITDLHMSADARWLLSASLDGTVRAWDVPSSMCLQASTPVTALSLSPAMDMLATAHVNRRGIYLWSNSAIYGSGADIRPSNKPVDARLPALSADEEMEEAGPSGRVSVVDASGAPVPLHPALVTLALLPRSQWQGLVHLDAIKERNRPTEPPTKPAAAPFFLPTIPGLEGNPVFDTEADADQNIEEDDSLQGLNATPPVSDLARLLLEGRRAKDYTPLLSYLRGLSPSKLDGELRAMQVRALPHFEPGSKEELQDLCRLLDFLTVELAANRNYEFMQALLRLTLQVHGEAIVQETKLRKRAVKLEEIVRNQWGRMDDLFQTTRSTLSFLGNLQT</sequence>
<dbReference type="AlphaFoldDB" id="I0YU81"/>
<dbReference type="GO" id="GO:0032040">
    <property type="term" value="C:small-subunit processome"/>
    <property type="evidence" value="ECO:0007669"/>
    <property type="project" value="InterPro"/>
</dbReference>
<evidence type="ECO:0000256" key="2">
    <source>
        <dbReference type="ARBA" id="ARBA00022737"/>
    </source>
</evidence>
<feature type="repeat" description="WD" evidence="3">
    <location>
        <begin position="263"/>
        <end position="294"/>
    </location>
</feature>
<dbReference type="FunFam" id="2.130.10.10:FF:000200">
    <property type="entry name" value="U3 small nucleolar RNA-associated protein 21"/>
    <property type="match status" value="1"/>
</dbReference>
<dbReference type="SUPFAM" id="SSF50998">
    <property type="entry name" value="Quinoprotein alcohol dehydrogenase-like"/>
    <property type="match status" value="1"/>
</dbReference>
<name>I0YU81_COCSC</name>
<dbReference type="Gene3D" id="2.130.10.10">
    <property type="entry name" value="YVTN repeat-like/Quinoprotein amine dehydrogenase"/>
    <property type="match status" value="2"/>
</dbReference>
<dbReference type="InterPro" id="IPR019775">
    <property type="entry name" value="WD40_repeat_CS"/>
</dbReference>
<dbReference type="Pfam" id="PF25168">
    <property type="entry name" value="Beta-prop_WDR36-Utp21_2nd"/>
    <property type="match status" value="1"/>
</dbReference>
<dbReference type="KEGG" id="csl:COCSUDRAFT_16904"/>
<keyword evidence="7" id="KW-1185">Reference proteome</keyword>
<evidence type="ECO:0000313" key="6">
    <source>
        <dbReference type="EMBL" id="EIE21950.1"/>
    </source>
</evidence>
<feature type="repeat" description="WD" evidence="3">
    <location>
        <begin position="565"/>
        <end position="606"/>
    </location>
</feature>
<dbReference type="InterPro" id="IPR011047">
    <property type="entry name" value="Quinoprotein_ADH-like_sf"/>
</dbReference>
<keyword evidence="1 3" id="KW-0853">WD repeat</keyword>
<dbReference type="InterPro" id="IPR015943">
    <property type="entry name" value="WD40/YVTN_repeat-like_dom_sf"/>
</dbReference>
<dbReference type="PANTHER" id="PTHR22840">
    <property type="entry name" value="WD REPEAT-CONTAINING PROTEIN 36"/>
    <property type="match status" value="1"/>
</dbReference>
<proteinExistence type="predicted"/>
<protein>
    <submittedName>
        <fullName evidence="6">WD40 repeat-like protein</fullName>
    </submittedName>
</protein>
<comment type="caution">
    <text evidence="6">The sequence shown here is derived from an EMBL/GenBank/DDBJ whole genome shotgun (WGS) entry which is preliminary data.</text>
</comment>
<dbReference type="PANTHER" id="PTHR22840:SF12">
    <property type="entry name" value="WD REPEAT-CONTAINING PROTEIN 36"/>
    <property type="match status" value="1"/>
</dbReference>
<dbReference type="PROSITE" id="PS00678">
    <property type="entry name" value="WD_REPEATS_1"/>
    <property type="match status" value="1"/>
</dbReference>
<keyword evidence="2" id="KW-0677">Repeat</keyword>